<name>A0ABY4ISV7_9MICO</name>
<keyword evidence="2" id="KW-1185">Reference proteome</keyword>
<accession>A0ABY4ISV7</accession>
<proteinExistence type="predicted"/>
<dbReference type="RefSeq" id="WP_247955582.1">
    <property type="nucleotide sequence ID" value="NZ_CP078077.1"/>
</dbReference>
<sequence>MVDDGWSVSPEQVSVVLQGVDVAGEPLGSDVKTAQTLSERRADLMASGRAEIANAWDEFLETRSLVPGMLIDAVTSAAASVIEGTLAIVAGDEAMAREWRGSHPELFESADSK</sequence>
<evidence type="ECO:0000313" key="2">
    <source>
        <dbReference type="Proteomes" id="UP000831963"/>
    </source>
</evidence>
<dbReference type="Pfam" id="PF20117">
    <property type="entry name" value="DUF6507"/>
    <property type="match status" value="1"/>
</dbReference>
<protein>
    <submittedName>
        <fullName evidence="1">Uncharacterized protein</fullName>
    </submittedName>
</protein>
<evidence type="ECO:0000313" key="1">
    <source>
        <dbReference type="EMBL" id="UPL14735.1"/>
    </source>
</evidence>
<dbReference type="Proteomes" id="UP000831963">
    <property type="component" value="Chromosome"/>
</dbReference>
<dbReference type="InterPro" id="IPR045436">
    <property type="entry name" value="DUF6507"/>
</dbReference>
<organism evidence="1 2">
    <name type="scientific">Microbacterium galbinum</name>
    <dbReference type="NCBI Taxonomy" id="2851646"/>
    <lineage>
        <taxon>Bacteria</taxon>
        <taxon>Bacillati</taxon>
        <taxon>Actinomycetota</taxon>
        <taxon>Actinomycetes</taxon>
        <taxon>Micrococcales</taxon>
        <taxon>Microbacteriaceae</taxon>
        <taxon>Microbacterium</taxon>
    </lineage>
</organism>
<dbReference type="EMBL" id="CP078077">
    <property type="protein sequence ID" value="UPL14735.1"/>
    <property type="molecule type" value="Genomic_DNA"/>
</dbReference>
<gene>
    <name evidence="1" type="ORF">KV396_09695</name>
</gene>
<reference evidence="1 2" key="1">
    <citation type="submission" date="2021-06" db="EMBL/GenBank/DDBJ databases">
        <title>Genome-based taxonomic framework of Microbacterium strains isolated from marine environment, the description of four new species and reclassification of four preexisting species.</title>
        <authorList>
            <person name="Lee S.D."/>
            <person name="Kim S.-M."/>
            <person name="Byeon Y.-S."/>
            <person name="Yang H.L."/>
            <person name="Kim I.S."/>
        </authorList>
    </citation>
    <scope>NUCLEOTIDE SEQUENCE [LARGE SCALE GENOMIC DNA]</scope>
    <source>
        <strain evidence="1 2">SSW1-36</strain>
    </source>
</reference>